<dbReference type="KEGG" id="ssao:94298785"/>
<sequence>MFISLQIKNAQIINFNLPVTVLKIPALQNILVTSLHIRLQKIKIAIESINHDNLNLANFTERYNISYESFADEFTLKQCNLEVCTQKISRKITMLKNFQVQLNILQIYHQKSETKLDAMLVHSYSILNFD</sequence>
<reference evidence="1 2" key="1">
    <citation type="journal article" date="2014" name="PLoS Genet.">
        <title>The Genome of Spironucleus salmonicida Highlights a Fish Pathogen Adapted to Fluctuating Environments.</title>
        <authorList>
            <person name="Xu F."/>
            <person name="Jerlstrom-Hultqvist J."/>
            <person name="Einarsson E."/>
            <person name="Astvaldsson A."/>
            <person name="Svard S.G."/>
            <person name="Andersson J.O."/>
        </authorList>
    </citation>
    <scope>NUCLEOTIDE SEQUENCE [LARGE SCALE GENOMIC DNA]</scope>
    <source>
        <strain evidence="1 2">ATCC 50377</strain>
    </source>
</reference>
<keyword evidence="2" id="KW-1185">Reference proteome</keyword>
<name>A0A9P8LQX8_9EUKA</name>
<dbReference type="Proteomes" id="UP000018208">
    <property type="component" value="Unassembled WGS sequence"/>
</dbReference>
<evidence type="ECO:0000313" key="1">
    <source>
        <dbReference type="EMBL" id="KAH0572651.1"/>
    </source>
</evidence>
<organism evidence="1 2">
    <name type="scientific">Spironucleus salmonicida</name>
    <dbReference type="NCBI Taxonomy" id="348837"/>
    <lineage>
        <taxon>Eukaryota</taxon>
        <taxon>Metamonada</taxon>
        <taxon>Diplomonadida</taxon>
        <taxon>Hexamitidae</taxon>
        <taxon>Hexamitinae</taxon>
        <taxon>Spironucleus</taxon>
    </lineage>
</organism>
<gene>
    <name evidence="1" type="ORF">SS50377_24762</name>
</gene>
<dbReference type="GeneID" id="94298785"/>
<accession>A0A9P8LQX8</accession>
<dbReference type="RefSeq" id="XP_067763424.1">
    <property type="nucleotide sequence ID" value="XM_067908603.1"/>
</dbReference>
<comment type="caution">
    <text evidence="1">The sequence shown here is derived from an EMBL/GenBank/DDBJ whole genome shotgun (WGS) entry which is preliminary data.</text>
</comment>
<dbReference type="AlphaFoldDB" id="A0A9P8LQX8"/>
<evidence type="ECO:0000313" key="2">
    <source>
        <dbReference type="Proteomes" id="UP000018208"/>
    </source>
</evidence>
<dbReference type="EMBL" id="AUWU02000005">
    <property type="protein sequence ID" value="KAH0572651.1"/>
    <property type="molecule type" value="Genomic_DNA"/>
</dbReference>
<proteinExistence type="predicted"/>
<protein>
    <submittedName>
        <fullName evidence="1">Uncharacterized protein</fullName>
    </submittedName>
</protein>